<feature type="transmembrane region" description="Helical" evidence="1">
    <location>
        <begin position="57"/>
        <end position="78"/>
    </location>
</feature>
<dbReference type="RefSeq" id="WP_142582702.1">
    <property type="nucleotide sequence ID" value="NZ_CABFPH010000019.1"/>
</dbReference>
<sequence length="114" mass="12139">MATFHLKRGSWRLPRLRFPPQIEPRPSANQMVLTDCLMSTALCVGVAAFLPAAVAPWALAALLNLAGFVWLGVALMTAGPPFGPRHSTAWDGALLSFATSFCVQTAARLGLFGT</sequence>
<name>A0A509EDL2_9HYPH</name>
<evidence type="ECO:0000313" key="2">
    <source>
        <dbReference type="EMBL" id="VUD71263.1"/>
    </source>
</evidence>
<protein>
    <submittedName>
        <fullName evidence="2">Uncharacterized protein</fullName>
    </submittedName>
</protein>
<reference evidence="2 3" key="1">
    <citation type="submission" date="2019-06" db="EMBL/GenBank/DDBJ databases">
        <authorList>
            <person name="Rodrigo-Torres L."/>
            <person name="Arahal R. D."/>
            <person name="Lucena T."/>
        </authorList>
    </citation>
    <scope>NUCLEOTIDE SEQUENCE [LARGE SCALE GENOMIC DNA]</scope>
    <source>
        <strain evidence="2 3">SB0023/3</strain>
    </source>
</reference>
<accession>A0A509EDL2</accession>
<dbReference type="Proteomes" id="UP000410984">
    <property type="component" value="Unassembled WGS sequence"/>
</dbReference>
<evidence type="ECO:0000256" key="1">
    <source>
        <dbReference type="SAM" id="Phobius"/>
    </source>
</evidence>
<feature type="transmembrane region" description="Helical" evidence="1">
    <location>
        <begin position="32"/>
        <end position="51"/>
    </location>
</feature>
<keyword evidence="3" id="KW-1185">Reference proteome</keyword>
<gene>
    <name evidence="2" type="ORF">MET9862_01841</name>
</gene>
<dbReference type="EMBL" id="CABFPH010000019">
    <property type="protein sequence ID" value="VUD71263.1"/>
    <property type="molecule type" value="Genomic_DNA"/>
</dbReference>
<keyword evidence="1" id="KW-0472">Membrane</keyword>
<organism evidence="2 3">
    <name type="scientific">Methylobacterium symbioticum</name>
    <dbReference type="NCBI Taxonomy" id="2584084"/>
    <lineage>
        <taxon>Bacteria</taxon>
        <taxon>Pseudomonadati</taxon>
        <taxon>Pseudomonadota</taxon>
        <taxon>Alphaproteobacteria</taxon>
        <taxon>Hyphomicrobiales</taxon>
        <taxon>Methylobacteriaceae</taxon>
        <taxon>Methylobacterium</taxon>
    </lineage>
</organism>
<proteinExistence type="predicted"/>
<evidence type="ECO:0000313" key="3">
    <source>
        <dbReference type="Proteomes" id="UP000410984"/>
    </source>
</evidence>
<dbReference type="AlphaFoldDB" id="A0A509EDL2"/>
<keyword evidence="1" id="KW-1133">Transmembrane helix</keyword>
<keyword evidence="1" id="KW-0812">Transmembrane</keyword>
<dbReference type="OrthoDB" id="7999357at2"/>